<evidence type="ECO:0000313" key="1">
    <source>
        <dbReference type="EMBL" id="KAF9745310.1"/>
    </source>
</evidence>
<dbReference type="Proteomes" id="UP000616885">
    <property type="component" value="Unassembled WGS sequence"/>
</dbReference>
<dbReference type="AlphaFoldDB" id="A0A8H7KAM6"/>
<comment type="caution">
    <text evidence="1">The sequence shown here is derived from an EMBL/GenBank/DDBJ whole genome shotgun (WGS) entry which is preliminary data.</text>
</comment>
<accession>A0A8H7KAM6</accession>
<evidence type="ECO:0000313" key="2">
    <source>
        <dbReference type="Proteomes" id="UP000616885"/>
    </source>
</evidence>
<proteinExistence type="predicted"/>
<gene>
    <name evidence="1" type="ORF">IM811_004932</name>
</gene>
<name>A0A8H7KAM6_BIOOC</name>
<dbReference type="EMBL" id="JADCTT010000013">
    <property type="protein sequence ID" value="KAF9745310.1"/>
    <property type="molecule type" value="Genomic_DNA"/>
</dbReference>
<protein>
    <submittedName>
        <fullName evidence="1">Uncharacterized protein</fullName>
    </submittedName>
</protein>
<sequence>MDPRPSPKADQLIACKQPGSQCLLHTAPAALLKAFLALAGMAVSMEANQQLAYQAAFNKYLQPSLPSSARGLPLTLTPSRQAVIKQLLPPIRQAGINQTLPTPTR</sequence>
<reference evidence="1" key="1">
    <citation type="submission" date="2020-10" db="EMBL/GenBank/DDBJ databases">
        <title>High-Quality Genome Resource of Clonostachys rosea strain S41 by Oxford Nanopore Long-Read Sequencing.</title>
        <authorList>
            <person name="Wang H."/>
        </authorList>
    </citation>
    <scope>NUCLEOTIDE SEQUENCE</scope>
    <source>
        <strain evidence="1">S41</strain>
    </source>
</reference>
<organism evidence="1 2">
    <name type="scientific">Bionectria ochroleuca</name>
    <name type="common">Gliocladium roseum</name>
    <dbReference type="NCBI Taxonomy" id="29856"/>
    <lineage>
        <taxon>Eukaryota</taxon>
        <taxon>Fungi</taxon>
        <taxon>Dikarya</taxon>
        <taxon>Ascomycota</taxon>
        <taxon>Pezizomycotina</taxon>
        <taxon>Sordariomycetes</taxon>
        <taxon>Hypocreomycetidae</taxon>
        <taxon>Hypocreales</taxon>
        <taxon>Bionectriaceae</taxon>
        <taxon>Clonostachys</taxon>
    </lineage>
</organism>